<evidence type="ECO:0000256" key="1">
    <source>
        <dbReference type="SAM" id="MobiDB-lite"/>
    </source>
</evidence>
<feature type="compositionally biased region" description="Polar residues" evidence="1">
    <location>
        <begin position="471"/>
        <end position="480"/>
    </location>
</feature>
<feature type="compositionally biased region" description="Low complexity" evidence="1">
    <location>
        <begin position="16"/>
        <end position="27"/>
    </location>
</feature>
<feature type="compositionally biased region" description="Polar residues" evidence="1">
    <location>
        <begin position="162"/>
        <end position="178"/>
    </location>
</feature>
<dbReference type="OrthoDB" id="5151921at2759"/>
<keyword evidence="3" id="KW-1185">Reference proteome</keyword>
<protein>
    <submittedName>
        <fullName evidence="2">Uncharacterized protein</fullName>
    </submittedName>
</protein>
<feature type="compositionally biased region" description="Basic and acidic residues" evidence="1">
    <location>
        <begin position="1069"/>
        <end position="1080"/>
    </location>
</feature>
<feature type="compositionally biased region" description="Acidic residues" evidence="1">
    <location>
        <begin position="60"/>
        <end position="72"/>
    </location>
</feature>
<feature type="region of interest" description="Disordered" evidence="1">
    <location>
        <begin position="834"/>
        <end position="897"/>
    </location>
</feature>
<proteinExistence type="predicted"/>
<feature type="compositionally biased region" description="Basic and acidic residues" evidence="1">
    <location>
        <begin position="328"/>
        <end position="339"/>
    </location>
</feature>
<feature type="compositionally biased region" description="Low complexity" evidence="1">
    <location>
        <begin position="1281"/>
        <end position="1314"/>
    </location>
</feature>
<feature type="compositionally biased region" description="Polar residues" evidence="1">
    <location>
        <begin position="498"/>
        <end position="508"/>
    </location>
</feature>
<evidence type="ECO:0000313" key="3">
    <source>
        <dbReference type="Proteomes" id="UP000631181"/>
    </source>
</evidence>
<organism evidence="2 3">
    <name type="scientific">Penicillium ucsense</name>
    <dbReference type="NCBI Taxonomy" id="2839758"/>
    <lineage>
        <taxon>Eukaryota</taxon>
        <taxon>Fungi</taxon>
        <taxon>Dikarya</taxon>
        <taxon>Ascomycota</taxon>
        <taxon>Pezizomycotina</taxon>
        <taxon>Eurotiomycetes</taxon>
        <taxon>Eurotiomycetidae</taxon>
        <taxon>Eurotiales</taxon>
        <taxon>Aspergillaceae</taxon>
        <taxon>Penicillium</taxon>
    </lineage>
</organism>
<feature type="compositionally biased region" description="Polar residues" evidence="1">
    <location>
        <begin position="36"/>
        <end position="48"/>
    </location>
</feature>
<feature type="compositionally biased region" description="Polar residues" evidence="1">
    <location>
        <begin position="340"/>
        <end position="350"/>
    </location>
</feature>
<feature type="compositionally biased region" description="Low complexity" evidence="1">
    <location>
        <begin position="785"/>
        <end position="797"/>
    </location>
</feature>
<accession>A0A8J8WHV9</accession>
<feature type="region of interest" description="Disordered" evidence="1">
    <location>
        <begin position="216"/>
        <end position="248"/>
    </location>
</feature>
<feature type="compositionally biased region" description="Basic and acidic residues" evidence="1">
    <location>
        <begin position="567"/>
        <end position="578"/>
    </location>
</feature>
<feature type="compositionally biased region" description="Polar residues" evidence="1">
    <location>
        <begin position="1050"/>
        <end position="1066"/>
    </location>
</feature>
<feature type="compositionally biased region" description="Low complexity" evidence="1">
    <location>
        <begin position="1131"/>
        <end position="1141"/>
    </location>
</feature>
<evidence type="ECO:0000313" key="2">
    <source>
        <dbReference type="EMBL" id="KAF7716972.1"/>
    </source>
</evidence>
<feature type="compositionally biased region" description="Low complexity" evidence="1">
    <location>
        <begin position="1021"/>
        <end position="1032"/>
    </location>
</feature>
<feature type="region of interest" description="Disordered" evidence="1">
    <location>
        <begin position="288"/>
        <end position="600"/>
    </location>
</feature>
<comment type="caution">
    <text evidence="2">The sequence shown here is derived from an EMBL/GenBank/DDBJ whole genome shotgun (WGS) entry which is preliminary data.</text>
</comment>
<feature type="region of interest" description="Disordered" evidence="1">
    <location>
        <begin position="764"/>
        <end position="811"/>
    </location>
</feature>
<feature type="compositionally biased region" description="Polar residues" evidence="1">
    <location>
        <begin position="219"/>
        <end position="248"/>
    </location>
</feature>
<feature type="compositionally biased region" description="Polar residues" evidence="1">
    <location>
        <begin position="953"/>
        <end position="965"/>
    </location>
</feature>
<feature type="compositionally biased region" description="Polar residues" evidence="1">
    <location>
        <begin position="358"/>
        <end position="371"/>
    </location>
</feature>
<name>A0A8J8WHV9_9EURO</name>
<feature type="compositionally biased region" description="Low complexity" evidence="1">
    <location>
        <begin position="485"/>
        <end position="497"/>
    </location>
</feature>
<feature type="compositionally biased region" description="Basic and acidic residues" evidence="1">
    <location>
        <begin position="1421"/>
        <end position="1430"/>
    </location>
</feature>
<dbReference type="Proteomes" id="UP000631181">
    <property type="component" value="Unassembled WGS sequence"/>
</dbReference>
<gene>
    <name evidence="2" type="ORF">PECM_004842</name>
</gene>
<reference evidence="2" key="1">
    <citation type="journal article" date="2020" name="Front. Microbiol.">
        <title>Gene regulatory networks of Penicillium echinulatum 2HH and Penicillium oxalicum 114-2 inferred by a computational biology approach.</title>
        <authorList>
            <person name="Lenz A.R."/>
            <person name="Galan-Vasquez E."/>
            <person name="Balbinot E."/>
            <person name="De Abreu F.P."/>
            <person name="De Oliveira N.S."/>
            <person name="Da Rosa L.O."/>
            <person name="De Avila E Silva S."/>
            <person name="Camassola M."/>
            <person name="Dillon A.J.P."/>
            <person name="Perez-Rueda E."/>
        </authorList>
    </citation>
    <scope>NUCLEOTIDE SEQUENCE</scope>
    <source>
        <strain evidence="2">S1M29</strain>
    </source>
</reference>
<feature type="region of interest" description="Disordered" evidence="1">
    <location>
        <begin position="915"/>
        <end position="1452"/>
    </location>
</feature>
<feature type="compositionally biased region" description="Polar residues" evidence="1">
    <location>
        <begin position="1175"/>
        <end position="1202"/>
    </location>
</feature>
<feature type="compositionally biased region" description="Basic and acidic residues" evidence="1">
    <location>
        <begin position="134"/>
        <end position="157"/>
    </location>
</feature>
<feature type="compositionally biased region" description="Polar residues" evidence="1">
    <location>
        <begin position="408"/>
        <end position="418"/>
    </location>
</feature>
<dbReference type="EMBL" id="WIWV01000032">
    <property type="protein sequence ID" value="KAF7716972.1"/>
    <property type="molecule type" value="Genomic_DNA"/>
</dbReference>
<feature type="compositionally biased region" description="Basic and acidic residues" evidence="1">
    <location>
        <begin position="420"/>
        <end position="451"/>
    </location>
</feature>
<feature type="region of interest" description="Disordered" evidence="1">
    <location>
        <begin position="1"/>
        <end position="203"/>
    </location>
</feature>
<feature type="region of interest" description="Disordered" evidence="1">
    <location>
        <begin position="678"/>
        <end position="729"/>
    </location>
</feature>
<sequence length="1497" mass="159767">MADHNSPWQGRLVQDSSSNASSPLAPAGTGRATPSFERNVNRQKTQRWVQAKQYSYDGGDWGDEDDEDEDEPSAPPAPPYLAHRTASTPELGSGRLPGTGIGRDEARASPLIDARGQPPTAAEQKSLPFIRPVDIYKRMRDDRAYSSEDVGRSRSEDPPSLAQPNTKLAETSAISGSERQPPHDYSAPQHARPAPPVTLPEVRRMSGFGADFLNANEMGVSQTTGTPSADVSLHHNPSQASQDSQSSLGFTSVVHQAFDVPNTPESTTGSVVRSNSDGTSLISPIISHHASQSERTPTIHEEPAEYSTPTHDAPDGVSDALFFKPGHRRDMSLPDRADSPSRQPVIQDTQPHVAGQAEISSVDGQAQKGGTSSAPSSASAGDFVAPLNLGNNGTTAGEGYRGGIPTITPISSEASPQDTDNDRLREEIMRSLSREGSHEPDAQPESAREGGDLASLGGYLNDTGRSDTNDTSKQTPSQTAPEWPSSQALAASQHLSSTPPSTAAEPTQGQPPRPKLGRRFSWESESSDEEPAAQASVPDNTHSASGPDLKAPQPEVHVDQAKGSPEVAHEASEEEFHTLRPRLSIVPPMPETFDSPQEVNVSAAPQSFHGQMSVPVESAQIDESKLQGFRDILNKPSPADRVRAFNQTREQFAAIDTGLSAWLEFTVQAHPEHADLVQSSQSLSTGFSRSSPTTRKFPKLTSLSNLTTKEDGSSPGSGHVRRPSGHIGTIVSRQNVEQRGKDFLHTAGAFSGKAGEAAKGFFAKGRSKFRPSGDKVDQSTRSQRKSLQFQFSSLSESSARDKPNSANGRSTLRNSVVFGSLPLFKSGRNSNVSAAQATAMDPASSWDDDLRNEPPADSLGAMRTANGASGDKEQSARPLSESLSPRNRDTVSHVRSQSAVNLEQEMIAALDLSPIEGPSRQPMAVGSVSGPSAAMRSSLIHISGQSKDGGEGSSTRCLTCVPSDQSSKEKEKEKDFSFPVAREPISNSSLGVSAASPPPNSVLPSIVSAKLPGRDSRAKGSSSDVSDAYESSIITPRGDSRSGEAINRDYLSTSLISHQRISSVSTLGPDERSTDDRLETGMESPPSPLHQSEPTETGDEAHPAMYSRAGPESRISEFSLPSLDSRTPGASSVLSSQLPSSAEVLFSKRMSHSGLPPSAPDVQSPLRNEVVYTPGTRSSMVSLGSLGRQSEQSRSTRPNTPGNDLAQPVGPGDSKLNKLKDFGRRRRTSVGNVLSGFQEGVSKEFQALQTRKTPKDVGQEAKAGGQKKRAISRISGLFQRQQDAQDAQDAQDGSSGPSPSASSAGSAQRPSRPATNMSIGEPPALPVSSSILLPDRLPHSVDQSLKQKKPSRDPSPSARFYSSFQSTDTSGPAQPLSSSSIDSGQTRHRLYGHVPSPLTKPHIAQERDDDIESKPPVPPKILDDPQRSIKDQSQANEAKEMPAAPNTSSESHWATARLVNESTDPVELRITRDDSSEEVIMSPTAYPQQMWKPDGYY</sequence>
<feature type="compositionally biased region" description="Polar residues" evidence="1">
    <location>
        <begin position="678"/>
        <end position="694"/>
    </location>
</feature>
<feature type="compositionally biased region" description="Polar residues" evidence="1">
    <location>
        <begin position="1360"/>
        <end position="1384"/>
    </location>
</feature>
<feature type="compositionally biased region" description="Basic and acidic residues" evidence="1">
    <location>
        <begin position="966"/>
        <end position="976"/>
    </location>
</feature>